<dbReference type="GO" id="GO:0006614">
    <property type="term" value="P:SRP-dependent cotranslational protein targeting to membrane"/>
    <property type="evidence" value="ECO:0007669"/>
    <property type="project" value="InterPro"/>
</dbReference>
<evidence type="ECO:0000313" key="3">
    <source>
        <dbReference type="EMBL" id="EGC44504.1"/>
    </source>
</evidence>
<sequence length="186" mass="18789">MPYLPTSQEYLEQSALLLHAYPDTTRITTKYSYPTSKKSSTAQPTSAQPNPSAPDASTTPTQKQTQTQTQSQSQSQTTATLTLKTFHPTSGICLKYRTNKAAEIGRLIAGLGKLASGAPDAETAVAAVTGADAAAAAASSVGMAGDAEMVDASAHAATPGLGTVAGGKGSSGNGGGKSKKKTKGKK</sequence>
<evidence type="ECO:0000259" key="2">
    <source>
        <dbReference type="Pfam" id="PF05486"/>
    </source>
</evidence>
<feature type="compositionally biased region" description="Gly residues" evidence="1">
    <location>
        <begin position="163"/>
        <end position="176"/>
    </location>
</feature>
<reference evidence="5" key="1">
    <citation type="submission" date="2008-07" db="EMBL/GenBank/DDBJ databases">
        <title>Annotation of Ajellomyces capsulatus strain H88.</title>
        <authorList>
            <person name="Champion M."/>
            <person name="Cuomo C."/>
            <person name="Ma L.-J."/>
            <person name="Henn M.R."/>
            <person name="Sil A."/>
            <person name="Goldman B."/>
            <person name="Young S.K."/>
            <person name="Kodira C.D."/>
            <person name="Zeng Q."/>
            <person name="Koehrsen M."/>
            <person name="Alvarado L."/>
            <person name="Berlin A."/>
            <person name="Borenstein D."/>
            <person name="Chen Z."/>
            <person name="Engels R."/>
            <person name="Freedman E."/>
            <person name="Gellesch M."/>
            <person name="Goldberg J."/>
            <person name="Griggs A."/>
            <person name="Gujja S."/>
            <person name="Heiman D."/>
            <person name="Hepburn T."/>
            <person name="Howarth C."/>
            <person name="Jen D."/>
            <person name="Larson L."/>
            <person name="Lewis B."/>
            <person name="Mehta T."/>
            <person name="Park D."/>
            <person name="Pearson M."/>
            <person name="Roberts A."/>
            <person name="Saif S."/>
            <person name="Shea T."/>
            <person name="Shenoy N."/>
            <person name="Sisk P."/>
            <person name="Stolte C."/>
            <person name="Sykes S."/>
            <person name="Walk T."/>
            <person name="White J."/>
            <person name="Yandava C."/>
            <person name="Klein B."/>
            <person name="McEwen J.G."/>
            <person name="Puccia R."/>
            <person name="Goldman G.H."/>
            <person name="Felipe M.S."/>
            <person name="Nino-Vega G."/>
            <person name="San-Blas G."/>
            <person name="Taylor J."/>
            <person name="Mendoza L."/>
            <person name="Galagan J."/>
            <person name="Nusbaum C."/>
            <person name="Birren B."/>
        </authorList>
    </citation>
    <scope>NUCLEOTIDE SEQUENCE [LARGE SCALE GENOMIC DNA]</scope>
    <source>
        <strain evidence="5">H88</strain>
    </source>
</reference>
<dbReference type="OrthoDB" id="5419752at2759"/>
<feature type="domain" description="SRP9" evidence="2">
    <location>
        <begin position="5"/>
        <end position="116"/>
    </location>
</feature>
<feature type="region of interest" description="Disordered" evidence="1">
    <location>
        <begin position="31"/>
        <end position="78"/>
    </location>
</feature>
<dbReference type="AlphaFoldDB" id="F0UDT1"/>
<dbReference type="InterPro" id="IPR039432">
    <property type="entry name" value="SRP9_dom"/>
</dbReference>
<feature type="region of interest" description="Disordered" evidence="1">
    <location>
        <begin position="158"/>
        <end position="186"/>
    </location>
</feature>
<dbReference type="Proteomes" id="UP000663419">
    <property type="component" value="Chromosome 4"/>
</dbReference>
<feature type="compositionally biased region" description="Basic residues" evidence="1">
    <location>
        <begin position="177"/>
        <end position="186"/>
    </location>
</feature>
<dbReference type="EMBL" id="CP069105">
    <property type="protein sequence ID" value="QSS55280.1"/>
    <property type="molecule type" value="Genomic_DNA"/>
</dbReference>
<dbReference type="EMBL" id="DS990638">
    <property type="protein sequence ID" value="EGC44504.1"/>
    <property type="molecule type" value="Genomic_DNA"/>
</dbReference>
<dbReference type="OMA" id="YETNKGA"/>
<dbReference type="Pfam" id="PF05486">
    <property type="entry name" value="SRP9-21"/>
    <property type="match status" value="1"/>
</dbReference>
<accession>F0UDT1</accession>
<organism evidence="5">
    <name type="scientific">Ajellomyces capsulatus (strain H88)</name>
    <name type="common">Darling's disease fungus</name>
    <name type="synonym">Histoplasma capsulatum</name>
    <dbReference type="NCBI Taxonomy" id="544711"/>
    <lineage>
        <taxon>Eukaryota</taxon>
        <taxon>Fungi</taxon>
        <taxon>Dikarya</taxon>
        <taxon>Ascomycota</taxon>
        <taxon>Pezizomycotina</taxon>
        <taxon>Eurotiomycetes</taxon>
        <taxon>Eurotiomycetidae</taxon>
        <taxon>Onygenales</taxon>
        <taxon>Ajellomycetaceae</taxon>
        <taxon>Histoplasma</taxon>
    </lineage>
</organism>
<name>F0UDT1_AJEC8</name>
<feature type="compositionally biased region" description="Low complexity" evidence="1">
    <location>
        <begin position="31"/>
        <end position="41"/>
    </location>
</feature>
<dbReference type="PANTHER" id="PTHR12834">
    <property type="entry name" value="SIGNAL RECOGNITION PARTICLE 9 KDA PROTEIN"/>
    <property type="match status" value="1"/>
</dbReference>
<evidence type="ECO:0000313" key="5">
    <source>
        <dbReference type="Proteomes" id="UP000008142"/>
    </source>
</evidence>
<reference evidence="4" key="2">
    <citation type="submission" date="2021-01" db="EMBL/GenBank/DDBJ databases">
        <title>Chromosome-level genome assembly of a human fungal pathogen reveals clustering of transcriptionally co-regulated genes.</title>
        <authorList>
            <person name="Voorhies M."/>
            <person name="Cohen S."/>
            <person name="Shea T.P."/>
            <person name="Petrus S."/>
            <person name="Munoz J.F."/>
            <person name="Poplawski S."/>
            <person name="Goldman W.E."/>
            <person name="Michael T."/>
            <person name="Cuomo C.A."/>
            <person name="Sil A."/>
            <person name="Beyhan S."/>
        </authorList>
    </citation>
    <scope>NUCLEOTIDE SEQUENCE</scope>
    <source>
        <strain evidence="4">H88</strain>
    </source>
</reference>
<evidence type="ECO:0000256" key="1">
    <source>
        <dbReference type="SAM" id="MobiDB-lite"/>
    </source>
</evidence>
<evidence type="ECO:0000313" key="4">
    <source>
        <dbReference type="EMBL" id="QSS55280.1"/>
    </source>
</evidence>
<dbReference type="HOGENOM" id="CLU_096859_0_0_1"/>
<dbReference type="InterPro" id="IPR039914">
    <property type="entry name" value="SRP9-like"/>
</dbReference>
<gene>
    <name evidence="3" type="ORF">HCEG_03719</name>
    <name evidence="4" type="ORF">I7I53_03119</name>
</gene>
<dbReference type="STRING" id="544711.F0UDT1"/>
<dbReference type="VEuPathDB" id="FungiDB:I7I53_03119"/>
<dbReference type="Proteomes" id="UP000008142">
    <property type="component" value="Unassembled WGS sequence"/>
</dbReference>
<feature type="compositionally biased region" description="Low complexity" evidence="1">
    <location>
        <begin position="56"/>
        <end position="78"/>
    </location>
</feature>
<dbReference type="GO" id="GO:0005786">
    <property type="term" value="C:signal recognition particle, endoplasmic reticulum targeting"/>
    <property type="evidence" value="ECO:0007669"/>
    <property type="project" value="TreeGrafter"/>
</dbReference>
<dbReference type="PANTHER" id="PTHR12834:SF12">
    <property type="entry name" value="SIGNAL RECOGNITION PARTICLE 9 KDA PROTEIN"/>
    <property type="match status" value="1"/>
</dbReference>
<protein>
    <submittedName>
        <fullName evidence="4">Signal recognition particle 9 kDa protein SRP9 superfamily domain-containing protein</fullName>
    </submittedName>
</protein>
<proteinExistence type="predicted"/>